<accession>A0A316G219</accession>
<comment type="similarity">
    <text evidence="1">Belongs to the transferase hexapeptide repeat family.</text>
</comment>
<dbReference type="PANTHER" id="PTHR43300">
    <property type="entry name" value="ACETYLTRANSFERASE"/>
    <property type="match status" value="1"/>
</dbReference>
<dbReference type="Pfam" id="PF00132">
    <property type="entry name" value="Hexapep"/>
    <property type="match status" value="1"/>
</dbReference>
<dbReference type="InterPro" id="IPR011004">
    <property type="entry name" value="Trimer_LpxA-like_sf"/>
</dbReference>
<evidence type="ECO:0000313" key="6">
    <source>
        <dbReference type="Proteomes" id="UP000245390"/>
    </source>
</evidence>
<dbReference type="CDD" id="cd03349">
    <property type="entry name" value="LbH_XAT"/>
    <property type="match status" value="1"/>
</dbReference>
<gene>
    <name evidence="5" type="ORF">C8D95_11014</name>
</gene>
<dbReference type="OrthoDB" id="9815592at2"/>
<dbReference type="Proteomes" id="UP000245390">
    <property type="component" value="Unassembled WGS sequence"/>
</dbReference>
<dbReference type="SUPFAM" id="SSF51161">
    <property type="entry name" value="Trimeric LpxA-like enzymes"/>
    <property type="match status" value="1"/>
</dbReference>
<dbReference type="Gene3D" id="2.160.10.10">
    <property type="entry name" value="Hexapeptide repeat proteins"/>
    <property type="match status" value="1"/>
</dbReference>
<dbReference type="InterPro" id="IPR050179">
    <property type="entry name" value="Trans_hexapeptide_repeat"/>
</dbReference>
<dbReference type="PROSITE" id="PS00101">
    <property type="entry name" value="HEXAPEP_TRANSFERASES"/>
    <property type="match status" value="1"/>
</dbReference>
<dbReference type="KEGG" id="salo:EF888_01325"/>
<keyword evidence="6" id="KW-1185">Reference proteome</keyword>
<sequence length="214" mass="23110">MPFPSPDTRHPLRLPDGSAHPGAVFLKAVVDHPRIEVGDYTYAFENDPPDDWIARKAPYIFPFSAEKLVIGKFCQIASGARFITASANHRYDGISSFPFAIFGGPTVGRPSMPTSFSDTIVGHDVWLGDAATILPGARIGSGVIVGAGAVVSGSIPDYAIVAGNPGRVLRRRFTDGQIDRLMRIAWWDWPIDRILAHESEICGGDVDALERAAP</sequence>
<evidence type="ECO:0000256" key="3">
    <source>
        <dbReference type="ARBA" id="ARBA00022737"/>
    </source>
</evidence>
<dbReference type="PANTHER" id="PTHR43300:SF11">
    <property type="entry name" value="ACETYLTRANSFERASE RV3034C-RELATED"/>
    <property type="match status" value="1"/>
</dbReference>
<reference evidence="5 6" key="1">
    <citation type="submission" date="2018-05" db="EMBL/GenBank/DDBJ databases">
        <title>Genomic Encyclopedia of Type Strains, Phase IV (KMG-IV): sequencing the most valuable type-strain genomes for metagenomic binning, comparative biology and taxonomic classification.</title>
        <authorList>
            <person name="Goeker M."/>
        </authorList>
    </citation>
    <scope>NUCLEOTIDE SEQUENCE [LARGE SCALE GENOMIC DNA]</scope>
    <source>
        <strain evidence="5 6">DSM 103371</strain>
    </source>
</reference>
<dbReference type="EMBL" id="QGGV01000010">
    <property type="protein sequence ID" value="PWK54722.1"/>
    <property type="molecule type" value="Genomic_DNA"/>
</dbReference>
<dbReference type="GO" id="GO:0016746">
    <property type="term" value="F:acyltransferase activity"/>
    <property type="evidence" value="ECO:0007669"/>
    <property type="project" value="UniProtKB-KW"/>
</dbReference>
<proteinExistence type="inferred from homology"/>
<dbReference type="InterPro" id="IPR018357">
    <property type="entry name" value="Hexapep_transf_CS"/>
</dbReference>
<comment type="caution">
    <text evidence="5">The sequence shown here is derived from an EMBL/GenBank/DDBJ whole genome shotgun (WGS) entry which is preliminary data.</text>
</comment>
<protein>
    <submittedName>
        <fullName evidence="5">Virginiamycin A acetyltransferase</fullName>
    </submittedName>
</protein>
<evidence type="ECO:0000313" key="5">
    <source>
        <dbReference type="EMBL" id="PWK54722.1"/>
    </source>
</evidence>
<evidence type="ECO:0000256" key="2">
    <source>
        <dbReference type="ARBA" id="ARBA00022679"/>
    </source>
</evidence>
<keyword evidence="3" id="KW-0677">Repeat</keyword>
<name>A0A316G219_9RHOB</name>
<evidence type="ECO:0000256" key="1">
    <source>
        <dbReference type="ARBA" id="ARBA00007274"/>
    </source>
</evidence>
<dbReference type="InterPro" id="IPR001451">
    <property type="entry name" value="Hexapep"/>
</dbReference>
<evidence type="ECO:0000256" key="4">
    <source>
        <dbReference type="ARBA" id="ARBA00023315"/>
    </source>
</evidence>
<organism evidence="5 6">
    <name type="scientific">Silicimonas algicola</name>
    <dbReference type="NCBI Taxonomy" id="1826607"/>
    <lineage>
        <taxon>Bacteria</taxon>
        <taxon>Pseudomonadati</taxon>
        <taxon>Pseudomonadota</taxon>
        <taxon>Alphaproteobacteria</taxon>
        <taxon>Rhodobacterales</taxon>
        <taxon>Paracoccaceae</taxon>
    </lineage>
</organism>
<dbReference type="AlphaFoldDB" id="A0A316G219"/>
<dbReference type="RefSeq" id="WP_109760519.1">
    <property type="nucleotide sequence ID" value="NZ_CP034588.1"/>
</dbReference>
<keyword evidence="4" id="KW-0012">Acyltransferase</keyword>
<keyword evidence="2 5" id="KW-0808">Transferase</keyword>